<keyword evidence="3" id="KW-1185">Reference proteome</keyword>
<sequence length="247" mass="29061">MNDQFQLLFDNMKLEMQKQTAELTESITKNLMDRMDEKLTPIIEENQQLKQKIKDLEKELEYLKKEKKDNNIIIFGLEEGEISRTDLFEGVKATLKEDLNINMEQFEVNKLYRLGKKKVQNKPRPVLCSFINTWKKDEIMKNRKNLKNIYITNDYSKEVLEARKALLPRLKEEREKGNIAFLKFDKLVVKEINAEKRKREPTTSPSPSKAQPKKQPTLSSAKNNRNVFDTARPRPNPLINKPTPNKQ</sequence>
<dbReference type="GeneID" id="111363135"/>
<gene>
    <name evidence="4" type="primary">LOC111363135</name>
</gene>
<dbReference type="AlphaFoldDB" id="A0A9J7J5B4"/>
<feature type="compositionally biased region" description="Polar residues" evidence="2">
    <location>
        <begin position="218"/>
        <end position="227"/>
    </location>
</feature>
<dbReference type="OrthoDB" id="6059368at2759"/>
<dbReference type="KEGG" id="sliu:111363135"/>
<feature type="coiled-coil region" evidence="1">
    <location>
        <begin position="39"/>
        <end position="73"/>
    </location>
</feature>
<evidence type="ECO:0000256" key="1">
    <source>
        <dbReference type="SAM" id="Coils"/>
    </source>
</evidence>
<keyword evidence="1" id="KW-0175">Coiled coil</keyword>
<evidence type="ECO:0000313" key="3">
    <source>
        <dbReference type="Proteomes" id="UP000301870"/>
    </source>
</evidence>
<protein>
    <submittedName>
        <fullName evidence="4">Uncharacterized protein LOC111363135</fullName>
    </submittedName>
</protein>
<feature type="region of interest" description="Disordered" evidence="2">
    <location>
        <begin position="195"/>
        <end position="247"/>
    </location>
</feature>
<feature type="compositionally biased region" description="Low complexity" evidence="2">
    <location>
        <begin position="202"/>
        <end position="217"/>
    </location>
</feature>
<reference evidence="4" key="1">
    <citation type="submission" date="2025-08" db="UniProtKB">
        <authorList>
            <consortium name="RefSeq"/>
        </authorList>
    </citation>
    <scope>IDENTIFICATION</scope>
    <source>
        <strain evidence="4">Ishihara</strain>
        <tissue evidence="4">Whole body</tissue>
    </source>
</reference>
<dbReference type="RefSeq" id="XP_022835700.1">
    <property type="nucleotide sequence ID" value="XM_022979932.1"/>
</dbReference>
<name>A0A9J7J5B4_SPOLT</name>
<organism evidence="3 4">
    <name type="scientific">Spodoptera litura</name>
    <name type="common">Asian cotton leafworm</name>
    <dbReference type="NCBI Taxonomy" id="69820"/>
    <lineage>
        <taxon>Eukaryota</taxon>
        <taxon>Metazoa</taxon>
        <taxon>Ecdysozoa</taxon>
        <taxon>Arthropoda</taxon>
        <taxon>Hexapoda</taxon>
        <taxon>Insecta</taxon>
        <taxon>Pterygota</taxon>
        <taxon>Neoptera</taxon>
        <taxon>Endopterygota</taxon>
        <taxon>Lepidoptera</taxon>
        <taxon>Glossata</taxon>
        <taxon>Ditrysia</taxon>
        <taxon>Noctuoidea</taxon>
        <taxon>Noctuidae</taxon>
        <taxon>Amphipyrinae</taxon>
        <taxon>Spodoptera</taxon>
    </lineage>
</organism>
<dbReference type="PANTHER" id="PTHR37445">
    <property type="entry name" value="PROTEIN CBG24663"/>
    <property type="match status" value="1"/>
</dbReference>
<evidence type="ECO:0000256" key="2">
    <source>
        <dbReference type="SAM" id="MobiDB-lite"/>
    </source>
</evidence>
<dbReference type="Gene3D" id="3.30.70.1820">
    <property type="entry name" value="L1 transposable element, RRM domain"/>
    <property type="match status" value="1"/>
</dbReference>
<proteinExistence type="predicted"/>
<accession>A0A9J7J5B4</accession>
<dbReference type="PANTHER" id="PTHR37445:SF3">
    <property type="entry name" value="ZINC FINGER PHD-TYPE DOMAIN-CONTAINING PROTEIN"/>
    <property type="match status" value="1"/>
</dbReference>
<evidence type="ECO:0000313" key="4">
    <source>
        <dbReference type="RefSeq" id="XP_022835700.1"/>
    </source>
</evidence>
<dbReference type="Proteomes" id="UP000301870">
    <property type="component" value="Unplaced"/>
</dbReference>